<dbReference type="RefSeq" id="WP_200747750.1">
    <property type="nucleotide sequence ID" value="NZ_JAEOAH010000003.1"/>
</dbReference>
<dbReference type="Proteomes" id="UP000618943">
    <property type="component" value="Unassembled WGS sequence"/>
</dbReference>
<keyword evidence="2" id="KW-1185">Reference proteome</keyword>
<sequence>MPTIYEGFVASNALSHVQVQLEKTWTTRAIEVNGELIGFTGFGHQIV</sequence>
<evidence type="ECO:0008006" key="3">
    <source>
        <dbReference type="Google" id="ProtNLM"/>
    </source>
</evidence>
<organism evidence="1 2">
    <name type="scientific">Viridibacillus soli</name>
    <dbReference type="NCBI Taxonomy" id="2798301"/>
    <lineage>
        <taxon>Bacteria</taxon>
        <taxon>Bacillati</taxon>
        <taxon>Bacillota</taxon>
        <taxon>Bacilli</taxon>
        <taxon>Bacillales</taxon>
        <taxon>Caryophanaceae</taxon>
        <taxon>Viridibacillus</taxon>
    </lineage>
</organism>
<dbReference type="EMBL" id="JAEOAH010000003">
    <property type="protein sequence ID" value="MBK3493702.1"/>
    <property type="molecule type" value="Genomic_DNA"/>
</dbReference>
<proteinExistence type="predicted"/>
<accession>A0ABS1H2S3</accession>
<name>A0ABS1H2S3_9BACL</name>
<protein>
    <recommendedName>
        <fullName evidence="3">GNAT family acetyltransferase</fullName>
    </recommendedName>
</protein>
<evidence type="ECO:0000313" key="1">
    <source>
        <dbReference type="EMBL" id="MBK3493702.1"/>
    </source>
</evidence>
<evidence type="ECO:0000313" key="2">
    <source>
        <dbReference type="Proteomes" id="UP000618943"/>
    </source>
</evidence>
<comment type="caution">
    <text evidence="1">The sequence shown here is derived from an EMBL/GenBank/DDBJ whole genome shotgun (WGS) entry which is preliminary data.</text>
</comment>
<gene>
    <name evidence="1" type="ORF">JFL43_02280</name>
</gene>
<reference evidence="1 2" key="1">
    <citation type="submission" date="2020-12" db="EMBL/GenBank/DDBJ databases">
        <title>YIM B01967 draft genome.</title>
        <authorList>
            <person name="Yan X."/>
        </authorList>
    </citation>
    <scope>NUCLEOTIDE SEQUENCE [LARGE SCALE GENOMIC DNA]</scope>
    <source>
        <strain evidence="1 2">YIM B01967</strain>
    </source>
</reference>